<comment type="caution">
    <text evidence="1">The sequence shown here is derived from an EMBL/GenBank/DDBJ whole genome shotgun (WGS) entry which is preliminary data.</text>
</comment>
<accession>A0A833V9G7</accession>
<evidence type="ECO:0000313" key="2">
    <source>
        <dbReference type="Proteomes" id="UP000623129"/>
    </source>
</evidence>
<reference evidence="1" key="1">
    <citation type="submission" date="2020-01" db="EMBL/GenBank/DDBJ databases">
        <title>Genome sequence of Kobresia littledalei, the first chromosome-level genome in the family Cyperaceae.</title>
        <authorList>
            <person name="Qu G."/>
        </authorList>
    </citation>
    <scope>NUCLEOTIDE SEQUENCE</scope>
    <source>
        <strain evidence="1">C.B.Clarke</strain>
        <tissue evidence="1">Leaf</tissue>
    </source>
</reference>
<organism evidence="1 2">
    <name type="scientific">Carex littledalei</name>
    <dbReference type="NCBI Taxonomy" id="544730"/>
    <lineage>
        <taxon>Eukaryota</taxon>
        <taxon>Viridiplantae</taxon>
        <taxon>Streptophyta</taxon>
        <taxon>Embryophyta</taxon>
        <taxon>Tracheophyta</taxon>
        <taxon>Spermatophyta</taxon>
        <taxon>Magnoliopsida</taxon>
        <taxon>Liliopsida</taxon>
        <taxon>Poales</taxon>
        <taxon>Cyperaceae</taxon>
        <taxon>Cyperoideae</taxon>
        <taxon>Cariceae</taxon>
        <taxon>Carex</taxon>
        <taxon>Carex subgen. Euthyceras</taxon>
    </lineage>
</organism>
<dbReference type="Proteomes" id="UP000623129">
    <property type="component" value="Unassembled WGS sequence"/>
</dbReference>
<gene>
    <name evidence="1" type="ORF">FCM35_KLT05087</name>
</gene>
<proteinExistence type="predicted"/>
<dbReference type="PANTHER" id="PTHR37610:SF40">
    <property type="entry name" value="OS01G0909600 PROTEIN"/>
    <property type="match status" value="1"/>
</dbReference>
<dbReference type="OrthoDB" id="637503at2759"/>
<dbReference type="AlphaFoldDB" id="A0A833V9G7"/>
<name>A0A833V9G7_9POAL</name>
<protein>
    <submittedName>
        <fullName evidence="1">Gag-polypeptide of LTR copia-type</fullName>
    </submittedName>
</protein>
<sequence length="134" mass="15481">MAEVTNNSSSVPSSRLTTTLLNDRNFQSWARAAILSLNERDLYENVTGDAKMPDKEKANAEYKNWKKSDLKAMNSLIQSIEPNMIDHFLYTDTAKEMWDAINKHFSKKSNHTHIYHLKKEIHQSLKKTEPSLNT</sequence>
<dbReference type="PANTHER" id="PTHR37610">
    <property type="entry name" value="CCHC-TYPE DOMAIN-CONTAINING PROTEIN"/>
    <property type="match status" value="1"/>
</dbReference>
<dbReference type="EMBL" id="SWLB01000014">
    <property type="protein sequence ID" value="KAF3329756.1"/>
    <property type="molecule type" value="Genomic_DNA"/>
</dbReference>
<evidence type="ECO:0000313" key="1">
    <source>
        <dbReference type="EMBL" id="KAF3329756.1"/>
    </source>
</evidence>
<keyword evidence="2" id="KW-1185">Reference proteome</keyword>
<dbReference type="Pfam" id="PF14223">
    <property type="entry name" value="Retrotran_gag_2"/>
    <property type="match status" value="1"/>
</dbReference>